<dbReference type="InterPro" id="IPR053714">
    <property type="entry name" value="Iso_Racemase_Enz_sf"/>
</dbReference>
<gene>
    <name evidence="2" type="ORF">D6Z83_12725</name>
    <name evidence="3" type="ORF">EBE87_11270</name>
</gene>
<dbReference type="AlphaFoldDB" id="A0A3A9JBF2"/>
<comment type="similarity">
    <text evidence="1">Belongs to the HyuE racemase family.</text>
</comment>
<organism evidence="2 5">
    <name type="scientific">Teichococcus wenyumeiae</name>
    <dbReference type="NCBI Taxonomy" id="2478470"/>
    <lineage>
        <taxon>Bacteria</taxon>
        <taxon>Pseudomonadati</taxon>
        <taxon>Pseudomonadota</taxon>
        <taxon>Alphaproteobacteria</taxon>
        <taxon>Acetobacterales</taxon>
        <taxon>Roseomonadaceae</taxon>
        <taxon>Roseomonas</taxon>
    </lineage>
</organism>
<accession>A0A3A9JBF2</accession>
<evidence type="ECO:0000313" key="4">
    <source>
        <dbReference type="Proteomes" id="UP000274097"/>
    </source>
</evidence>
<dbReference type="PANTHER" id="PTHR28047:SF5">
    <property type="entry name" value="PROTEIN DCG1"/>
    <property type="match status" value="1"/>
</dbReference>
<dbReference type="GO" id="GO:0047661">
    <property type="term" value="F:amino-acid racemase activity"/>
    <property type="evidence" value="ECO:0007669"/>
    <property type="project" value="InterPro"/>
</dbReference>
<dbReference type="InterPro" id="IPR052186">
    <property type="entry name" value="Hydantoin_racemase-like"/>
</dbReference>
<dbReference type="Proteomes" id="UP000278036">
    <property type="component" value="Unassembled WGS sequence"/>
</dbReference>
<dbReference type="Pfam" id="PF01177">
    <property type="entry name" value="Asp_Glu_race"/>
    <property type="match status" value="1"/>
</dbReference>
<sequence length="244" mass="24472">MTRILVANANTTEAITRLCAEAARAAAAPGTEIVPGTPRFGPAVISSRAENVIAGHALLELLAEHAGQVQAVVLAVSHDTALEAARQLMPGPVVGMTEAACLTACMTGARFGLLTLGGVETYRELIGRHGLSARLSGLEGIDATPQDAVAEPDWVEAMVLEGIARLAAGGADAVVLGGAALAGMAARLGPRASVPLLDGIACAVKMAEALVALNLPKARSGSLAPLKGRDSSGLSPALAALLRG</sequence>
<dbReference type="RefSeq" id="WP_120638675.1">
    <property type="nucleotide sequence ID" value="NZ_RAQU01000068.1"/>
</dbReference>
<dbReference type="InterPro" id="IPR015942">
    <property type="entry name" value="Asp/Glu/hydantoin_racemase"/>
</dbReference>
<comment type="caution">
    <text evidence="2">The sequence shown here is derived from an EMBL/GenBank/DDBJ whole genome shotgun (WGS) entry which is preliminary data.</text>
</comment>
<dbReference type="EMBL" id="RAQU01000068">
    <property type="protein sequence ID" value="RKK03812.1"/>
    <property type="molecule type" value="Genomic_DNA"/>
</dbReference>
<reference evidence="2 5" key="1">
    <citation type="submission" date="2018-09" db="EMBL/GenBank/DDBJ databases">
        <title>Roseomonas sp. nov., isolated from feces of Tibetan antelopes in the Qinghai-Tibet plateau, China.</title>
        <authorList>
            <person name="Tian Z."/>
        </authorList>
    </citation>
    <scope>NUCLEOTIDE SEQUENCE [LARGE SCALE GENOMIC DNA]</scope>
    <source>
        <strain evidence="3 4">Z23</strain>
        <strain evidence="2 5">Z24</strain>
    </source>
</reference>
<evidence type="ECO:0000256" key="1">
    <source>
        <dbReference type="ARBA" id="ARBA00038414"/>
    </source>
</evidence>
<dbReference type="Proteomes" id="UP000274097">
    <property type="component" value="Unassembled WGS sequence"/>
</dbReference>
<keyword evidence="4" id="KW-1185">Reference proteome</keyword>
<evidence type="ECO:0000313" key="3">
    <source>
        <dbReference type="EMBL" id="RMI24723.1"/>
    </source>
</evidence>
<evidence type="ECO:0000313" key="2">
    <source>
        <dbReference type="EMBL" id="RKK03812.1"/>
    </source>
</evidence>
<evidence type="ECO:0000313" key="5">
    <source>
        <dbReference type="Proteomes" id="UP000278036"/>
    </source>
</evidence>
<protein>
    <submittedName>
        <fullName evidence="2">Hydantoin racemase</fullName>
    </submittedName>
</protein>
<dbReference type="Gene3D" id="3.40.50.12500">
    <property type="match status" value="1"/>
</dbReference>
<dbReference type="InParanoid" id="A0A3A9JBF2"/>
<dbReference type="PANTHER" id="PTHR28047">
    <property type="entry name" value="PROTEIN DCG1"/>
    <property type="match status" value="1"/>
</dbReference>
<proteinExistence type="inferred from homology"/>
<dbReference type="OrthoDB" id="9791723at2"/>
<name>A0A3A9JBF2_9PROT</name>
<dbReference type="EMBL" id="RFLX01000007">
    <property type="protein sequence ID" value="RMI24723.1"/>
    <property type="molecule type" value="Genomic_DNA"/>
</dbReference>